<dbReference type="Pfam" id="PF00534">
    <property type="entry name" value="Glycos_transf_1"/>
    <property type="match status" value="1"/>
</dbReference>
<evidence type="ECO:0000313" key="3">
    <source>
        <dbReference type="EMBL" id="MFC3050515.1"/>
    </source>
</evidence>
<evidence type="ECO:0000259" key="2">
    <source>
        <dbReference type="Pfam" id="PF13439"/>
    </source>
</evidence>
<dbReference type="PANTHER" id="PTHR45947:SF3">
    <property type="entry name" value="SULFOQUINOVOSYL TRANSFERASE SQD2"/>
    <property type="match status" value="1"/>
</dbReference>
<dbReference type="RefSeq" id="WP_228073810.1">
    <property type="nucleotide sequence ID" value="NZ_CP061205.1"/>
</dbReference>
<dbReference type="PANTHER" id="PTHR45947">
    <property type="entry name" value="SULFOQUINOVOSYL TRANSFERASE SQD2"/>
    <property type="match status" value="1"/>
</dbReference>
<protein>
    <submittedName>
        <fullName evidence="3">Glycosyltransferase family 4 protein</fullName>
        <ecNumber evidence="3">2.4.-.-</ecNumber>
    </submittedName>
</protein>
<proteinExistence type="predicted"/>
<dbReference type="InterPro" id="IPR001296">
    <property type="entry name" value="Glyco_trans_1"/>
</dbReference>
<dbReference type="InterPro" id="IPR050194">
    <property type="entry name" value="Glycosyltransferase_grp1"/>
</dbReference>
<comment type="caution">
    <text evidence="3">The sequence shown here is derived from an EMBL/GenBank/DDBJ whole genome shotgun (WGS) entry which is preliminary data.</text>
</comment>
<evidence type="ECO:0000313" key="4">
    <source>
        <dbReference type="Proteomes" id="UP001595444"/>
    </source>
</evidence>
<dbReference type="EMBL" id="JBHRSL010000001">
    <property type="protein sequence ID" value="MFC3050515.1"/>
    <property type="molecule type" value="Genomic_DNA"/>
</dbReference>
<dbReference type="InterPro" id="IPR028098">
    <property type="entry name" value="Glyco_trans_4-like_N"/>
</dbReference>
<keyword evidence="3" id="KW-0328">Glycosyltransferase</keyword>
<dbReference type="Gene3D" id="3.40.50.2000">
    <property type="entry name" value="Glycogen Phosphorylase B"/>
    <property type="match status" value="2"/>
</dbReference>
<evidence type="ECO:0000259" key="1">
    <source>
        <dbReference type="Pfam" id="PF00534"/>
    </source>
</evidence>
<name>A0ABV7D0U6_9PROT</name>
<dbReference type="Pfam" id="PF13439">
    <property type="entry name" value="Glyco_transf_4"/>
    <property type="match status" value="1"/>
</dbReference>
<keyword evidence="4" id="KW-1185">Reference proteome</keyword>
<accession>A0ABV7D0U6</accession>
<sequence length="438" mass="48693">MSIKVSNLHDTPAEGSDTERAATLNAAQTMEPTMPFETYPFQPKRIALFSGNYNYVMDGPVRALNKLVGFLEKQNIEVLVFAPTAKEPAFKHNGTLISVPSVPIPGRSEYRMALGLPRKHRRMLEEFAPDLIHLAAPDILGCAALRWARKNNVPAVASFHTRFDTYPRYYHLGWIEKYVTAFMRRFYHKCTHIYAPSSCMVQVLKAQDMAPDIRIWSRGVELDTFNPSKRNQAWRRAHGIEDHDILIAFVGRVVLEKGLGVFADTLDKLTAMGIAHKALIVGDGPERQRFSERLPNAVFTGYLRGDELATAYASSDIFFNASITETFGNVTLEAMASGLPCICADATGSRSLVEHGKNGYLVEPSDISGFALRIAELINNPALRTEMASASLQKGRGFSWESILAGLLEQYRDVLASEALKGHPILTMRYASDLHTAE</sequence>
<feature type="domain" description="Glycosyltransferase subfamily 4-like N-terminal" evidence="2">
    <location>
        <begin position="59"/>
        <end position="223"/>
    </location>
</feature>
<dbReference type="SUPFAM" id="SSF53756">
    <property type="entry name" value="UDP-Glycosyltransferase/glycogen phosphorylase"/>
    <property type="match status" value="1"/>
</dbReference>
<keyword evidence="3" id="KW-0808">Transferase</keyword>
<feature type="domain" description="Glycosyl transferase family 1" evidence="1">
    <location>
        <begin position="232"/>
        <end position="390"/>
    </location>
</feature>
<dbReference type="GO" id="GO:0016757">
    <property type="term" value="F:glycosyltransferase activity"/>
    <property type="evidence" value="ECO:0007669"/>
    <property type="project" value="UniProtKB-KW"/>
</dbReference>
<dbReference type="CDD" id="cd03814">
    <property type="entry name" value="GT4-like"/>
    <property type="match status" value="1"/>
</dbReference>
<gene>
    <name evidence="3" type="ORF">ACFOKA_01210</name>
</gene>
<dbReference type="EC" id="2.4.-.-" evidence="3"/>
<dbReference type="Proteomes" id="UP001595444">
    <property type="component" value="Unassembled WGS sequence"/>
</dbReference>
<organism evidence="3 4">
    <name type="scientific">Kordiimonas pumila</name>
    <dbReference type="NCBI Taxonomy" id="2161677"/>
    <lineage>
        <taxon>Bacteria</taxon>
        <taxon>Pseudomonadati</taxon>
        <taxon>Pseudomonadota</taxon>
        <taxon>Alphaproteobacteria</taxon>
        <taxon>Kordiimonadales</taxon>
        <taxon>Kordiimonadaceae</taxon>
        <taxon>Kordiimonas</taxon>
    </lineage>
</organism>
<reference evidence="4" key="1">
    <citation type="journal article" date="2019" name="Int. J. Syst. Evol. Microbiol.">
        <title>The Global Catalogue of Microorganisms (GCM) 10K type strain sequencing project: providing services to taxonomists for standard genome sequencing and annotation.</title>
        <authorList>
            <consortium name="The Broad Institute Genomics Platform"/>
            <consortium name="The Broad Institute Genome Sequencing Center for Infectious Disease"/>
            <person name="Wu L."/>
            <person name="Ma J."/>
        </authorList>
    </citation>
    <scope>NUCLEOTIDE SEQUENCE [LARGE SCALE GENOMIC DNA]</scope>
    <source>
        <strain evidence="4">KCTC 62164</strain>
    </source>
</reference>